<dbReference type="PROSITE" id="PS50862">
    <property type="entry name" value="AA_TRNA_LIGASE_II"/>
    <property type="match status" value="1"/>
</dbReference>
<dbReference type="InterPro" id="IPR045864">
    <property type="entry name" value="aa-tRNA-synth_II/BPL/LPL"/>
</dbReference>
<dbReference type="GO" id="GO:0017101">
    <property type="term" value="C:aminoacyl-tRNA synthetase multienzyme complex"/>
    <property type="evidence" value="ECO:0007669"/>
    <property type="project" value="TreeGrafter"/>
</dbReference>
<dbReference type="PANTHER" id="PTHR43450">
    <property type="entry name" value="ASPARTYL-TRNA SYNTHETASE"/>
    <property type="match status" value="1"/>
</dbReference>
<evidence type="ECO:0000256" key="2">
    <source>
        <dbReference type="ARBA" id="ARBA00005312"/>
    </source>
</evidence>
<keyword evidence="6" id="KW-0547">Nucleotide-binding</keyword>
<dbReference type="InterPro" id="IPR006195">
    <property type="entry name" value="aa-tRNA-synth_II"/>
</dbReference>
<evidence type="ECO:0000256" key="9">
    <source>
        <dbReference type="ARBA" id="ARBA00023146"/>
    </source>
</evidence>
<evidence type="ECO:0000256" key="6">
    <source>
        <dbReference type="ARBA" id="ARBA00022741"/>
    </source>
</evidence>
<accession>M8BH94</accession>
<keyword evidence="4" id="KW-0963">Cytoplasm</keyword>
<keyword evidence="7" id="KW-0067">ATP-binding</keyword>
<dbReference type="InterPro" id="IPR004364">
    <property type="entry name" value="Aa-tRNA-synt_II"/>
</dbReference>
<evidence type="ECO:0000256" key="3">
    <source>
        <dbReference type="ARBA" id="ARBA00012841"/>
    </source>
</evidence>
<name>M8BH94_AEGTA</name>
<dbReference type="Pfam" id="PF00152">
    <property type="entry name" value="tRNA-synt_2"/>
    <property type="match status" value="1"/>
</dbReference>
<dbReference type="AlphaFoldDB" id="M8BH94"/>
<dbReference type="GO" id="GO:0004815">
    <property type="term" value="F:aspartate-tRNA ligase activity"/>
    <property type="evidence" value="ECO:0007669"/>
    <property type="project" value="UniProtKB-EC"/>
</dbReference>
<organism evidence="12">
    <name type="scientific">Aegilops tauschii</name>
    <name type="common">Tausch's goatgrass</name>
    <name type="synonym">Aegilops squarrosa</name>
    <dbReference type="NCBI Taxonomy" id="37682"/>
    <lineage>
        <taxon>Eukaryota</taxon>
        <taxon>Viridiplantae</taxon>
        <taxon>Streptophyta</taxon>
        <taxon>Embryophyta</taxon>
        <taxon>Tracheophyta</taxon>
        <taxon>Spermatophyta</taxon>
        <taxon>Magnoliopsida</taxon>
        <taxon>Liliopsida</taxon>
        <taxon>Poales</taxon>
        <taxon>Poaceae</taxon>
        <taxon>BOP clade</taxon>
        <taxon>Pooideae</taxon>
        <taxon>Triticodae</taxon>
        <taxon>Triticeae</taxon>
        <taxon>Triticinae</taxon>
        <taxon>Aegilops</taxon>
    </lineage>
</organism>
<dbReference type="SUPFAM" id="SSF55681">
    <property type="entry name" value="Class II aaRS and biotin synthetases"/>
    <property type="match status" value="1"/>
</dbReference>
<sequence length="192" mass="21669">MARWRRGGALGGPRSHVGGRGEVKIQVVSSRQRSFGPIHTLPGILWRKGIYRRVEPNFLLICSSDQLLQHRYKTDFFILYEFPLAVRPFYTMPSGQESNPGSYSNSFDAYIRGQEVLSGSQRIHNKSLLIKRIDERGYIKAIFQQFTDTFGCGPPPRGGFGAGLERLVMLYLGVPDIRIASLFPRDPGRLVP</sequence>
<comment type="similarity">
    <text evidence="2">Belongs to the class-II aminoacyl-tRNA synthetase family. Type 2 subfamily.</text>
</comment>
<comment type="catalytic activity">
    <reaction evidence="10">
        <text>tRNA(Asp) + L-aspartate + ATP = L-aspartyl-tRNA(Asp) + AMP + diphosphate</text>
        <dbReference type="Rhea" id="RHEA:19649"/>
        <dbReference type="Rhea" id="RHEA-COMP:9660"/>
        <dbReference type="Rhea" id="RHEA-COMP:9678"/>
        <dbReference type="ChEBI" id="CHEBI:29991"/>
        <dbReference type="ChEBI" id="CHEBI:30616"/>
        <dbReference type="ChEBI" id="CHEBI:33019"/>
        <dbReference type="ChEBI" id="CHEBI:78442"/>
        <dbReference type="ChEBI" id="CHEBI:78516"/>
        <dbReference type="ChEBI" id="CHEBI:456215"/>
        <dbReference type="EC" id="6.1.1.12"/>
    </reaction>
</comment>
<evidence type="ECO:0000313" key="12">
    <source>
        <dbReference type="EnsemblPlants" id="EMT06108"/>
    </source>
</evidence>
<dbReference type="PANTHER" id="PTHR43450:SF1">
    <property type="entry name" value="ASPARTATE--TRNA LIGASE, CYTOPLASMIC"/>
    <property type="match status" value="1"/>
</dbReference>
<comment type="subcellular location">
    <subcellularLocation>
        <location evidence="1">Cytoplasm</location>
    </subcellularLocation>
</comment>
<dbReference type="InterPro" id="IPR002312">
    <property type="entry name" value="Asp/Asn-tRNA-synth_IIb"/>
</dbReference>
<dbReference type="GO" id="GO:0005829">
    <property type="term" value="C:cytosol"/>
    <property type="evidence" value="ECO:0007669"/>
    <property type="project" value="TreeGrafter"/>
</dbReference>
<dbReference type="InterPro" id="IPR004523">
    <property type="entry name" value="Asp-tRNA_synthase_2"/>
</dbReference>
<evidence type="ECO:0000256" key="5">
    <source>
        <dbReference type="ARBA" id="ARBA00022598"/>
    </source>
</evidence>
<dbReference type="EnsemblPlants" id="EMT06108">
    <property type="protein sequence ID" value="EMT06108"/>
    <property type="gene ID" value="F775_22155"/>
</dbReference>
<dbReference type="Gene3D" id="3.30.930.10">
    <property type="entry name" value="Bira Bifunctional Protein, Domain 2"/>
    <property type="match status" value="1"/>
</dbReference>
<dbReference type="EC" id="6.1.1.12" evidence="3"/>
<feature type="domain" description="Aminoacyl-transfer RNA synthetases class-II family profile" evidence="11">
    <location>
        <begin position="89"/>
        <end position="192"/>
    </location>
</feature>
<keyword evidence="9" id="KW-0030">Aminoacyl-tRNA synthetase</keyword>
<evidence type="ECO:0000256" key="10">
    <source>
        <dbReference type="ARBA" id="ARBA00047904"/>
    </source>
</evidence>
<protein>
    <recommendedName>
        <fullName evidence="3">aspartate--tRNA ligase</fullName>
        <ecNumber evidence="3">6.1.1.12</ecNumber>
    </recommendedName>
</protein>
<dbReference type="GO" id="GO:0005524">
    <property type="term" value="F:ATP binding"/>
    <property type="evidence" value="ECO:0007669"/>
    <property type="project" value="UniProtKB-KW"/>
</dbReference>
<dbReference type="GO" id="GO:0006422">
    <property type="term" value="P:aspartyl-tRNA aminoacylation"/>
    <property type="evidence" value="ECO:0007669"/>
    <property type="project" value="InterPro"/>
</dbReference>
<evidence type="ECO:0000256" key="8">
    <source>
        <dbReference type="ARBA" id="ARBA00022917"/>
    </source>
</evidence>
<reference evidence="12" key="1">
    <citation type="submission" date="2015-06" db="UniProtKB">
        <authorList>
            <consortium name="EnsemblPlants"/>
        </authorList>
    </citation>
    <scope>IDENTIFICATION</scope>
</reference>
<dbReference type="GO" id="GO:0003723">
    <property type="term" value="F:RNA binding"/>
    <property type="evidence" value="ECO:0007669"/>
    <property type="project" value="TreeGrafter"/>
</dbReference>
<evidence type="ECO:0000259" key="11">
    <source>
        <dbReference type="PROSITE" id="PS50862"/>
    </source>
</evidence>
<dbReference type="ExpressionAtlas" id="M8BH94">
    <property type="expression patterns" value="baseline"/>
</dbReference>
<evidence type="ECO:0000256" key="7">
    <source>
        <dbReference type="ARBA" id="ARBA00022840"/>
    </source>
</evidence>
<keyword evidence="8" id="KW-0648">Protein biosynthesis</keyword>
<evidence type="ECO:0000256" key="4">
    <source>
        <dbReference type="ARBA" id="ARBA00022490"/>
    </source>
</evidence>
<evidence type="ECO:0000256" key="1">
    <source>
        <dbReference type="ARBA" id="ARBA00004496"/>
    </source>
</evidence>
<keyword evidence="5" id="KW-0436">Ligase</keyword>
<proteinExistence type="inferred from homology"/>
<dbReference type="PRINTS" id="PR01042">
    <property type="entry name" value="TRNASYNTHASP"/>
</dbReference>